<reference evidence="3" key="1">
    <citation type="submission" date="2018-11" db="EMBL/GenBank/DDBJ databases">
        <authorList>
            <person name="Alioto T."/>
            <person name="Alioto T."/>
        </authorList>
    </citation>
    <scope>NUCLEOTIDE SEQUENCE</scope>
</reference>
<feature type="coiled-coil region" evidence="1">
    <location>
        <begin position="76"/>
        <end position="110"/>
    </location>
</feature>
<dbReference type="PANTHER" id="PTHR24024:SF18">
    <property type="entry name" value="SHORT-CHAIN COLLAGEN C4-LIKE"/>
    <property type="match status" value="1"/>
</dbReference>
<dbReference type="AlphaFoldDB" id="A0A8B6BLV3"/>
<keyword evidence="2" id="KW-0732">Signal</keyword>
<dbReference type="InterPro" id="IPR051077">
    <property type="entry name" value="Ca-dependent_lectin"/>
</dbReference>
<name>A0A8B6BLV3_MYTGA</name>
<dbReference type="Proteomes" id="UP000596742">
    <property type="component" value="Unassembled WGS sequence"/>
</dbReference>
<protein>
    <submittedName>
        <fullName evidence="3">Uncharacterized protein</fullName>
    </submittedName>
</protein>
<keyword evidence="4" id="KW-1185">Reference proteome</keyword>
<feature type="coiled-coil region" evidence="1">
    <location>
        <begin position="242"/>
        <end position="302"/>
    </location>
</feature>
<evidence type="ECO:0000256" key="1">
    <source>
        <dbReference type="SAM" id="Coils"/>
    </source>
</evidence>
<dbReference type="GO" id="GO:0005615">
    <property type="term" value="C:extracellular space"/>
    <property type="evidence" value="ECO:0007669"/>
    <property type="project" value="TreeGrafter"/>
</dbReference>
<feature type="chain" id="PRO_5032763562" evidence="2">
    <location>
        <begin position="20"/>
        <end position="479"/>
    </location>
</feature>
<comment type="caution">
    <text evidence="3">The sequence shown here is derived from an EMBL/GenBank/DDBJ whole genome shotgun (WGS) entry which is preliminary data.</text>
</comment>
<dbReference type="PANTHER" id="PTHR24024">
    <property type="entry name" value="PULMONARY SURFACTANT-ASSOCIATED PROTEIN A"/>
    <property type="match status" value="1"/>
</dbReference>
<dbReference type="OrthoDB" id="6166385at2759"/>
<sequence>MTVLGRLLLFVFFISFVSAFLLDDKTPPPNNGLSDKHYIAVIGLLGEETKARQNLEVAVSQLHRDLVTKTSNIAAFQDQTNLILDLTSKLQNMENKTDILEQKYQQVKLENAAIQHSHVTLQQELFIIKNNYSALQQIYSGVERNYSKLLSQHDQLIQKLSVHENQSAEIVKEITTLKHLKAIDQLQDISVLQAETQTLKNQVHSLTSNQAARGQDFLALYNQTLAFRSDALVTAKLSKLNNESLKEVMQNLKTDNQTASQMINNINLTMHNLTIQTTNQLKKQMDSEIKRLEQEMADENMARGTTYVRWSRKQCPNNRTELVYSGYTGGGRYTETGSAAEPVCLPKNPDFVKTSGGDNGRIYGAEFEGNEFGSNSNYQDVPCAVCRVNQASSIIMIPGKNKCYTGWNMEYNGYLASNYYGHVAAGAYVCIDIQPEYVSGGSSWNSNSKLFYGVMAKCGSLKCPPYIQDHPLTCVVCSK</sequence>
<dbReference type="EMBL" id="UYJE01000299">
    <property type="protein sequence ID" value="VDH92051.1"/>
    <property type="molecule type" value="Genomic_DNA"/>
</dbReference>
<organism evidence="3 4">
    <name type="scientific">Mytilus galloprovincialis</name>
    <name type="common">Mediterranean mussel</name>
    <dbReference type="NCBI Taxonomy" id="29158"/>
    <lineage>
        <taxon>Eukaryota</taxon>
        <taxon>Metazoa</taxon>
        <taxon>Spiralia</taxon>
        <taxon>Lophotrochozoa</taxon>
        <taxon>Mollusca</taxon>
        <taxon>Bivalvia</taxon>
        <taxon>Autobranchia</taxon>
        <taxon>Pteriomorphia</taxon>
        <taxon>Mytilida</taxon>
        <taxon>Mytiloidea</taxon>
        <taxon>Mytilidae</taxon>
        <taxon>Mytilinae</taxon>
        <taxon>Mytilus</taxon>
    </lineage>
</organism>
<proteinExistence type="predicted"/>
<evidence type="ECO:0000313" key="4">
    <source>
        <dbReference type="Proteomes" id="UP000596742"/>
    </source>
</evidence>
<evidence type="ECO:0000256" key="2">
    <source>
        <dbReference type="SAM" id="SignalP"/>
    </source>
</evidence>
<evidence type="ECO:0000313" key="3">
    <source>
        <dbReference type="EMBL" id="VDH92051.1"/>
    </source>
</evidence>
<gene>
    <name evidence="3" type="ORF">MGAL_10B087901</name>
</gene>
<keyword evidence="1" id="KW-0175">Coiled coil</keyword>
<feature type="signal peptide" evidence="2">
    <location>
        <begin position="1"/>
        <end position="19"/>
    </location>
</feature>
<accession>A0A8B6BLV3</accession>